<feature type="region of interest" description="Disordered" evidence="1">
    <location>
        <begin position="1"/>
        <end position="51"/>
    </location>
</feature>
<dbReference type="EMBL" id="BGPR01003394">
    <property type="protein sequence ID" value="GBM87611.1"/>
    <property type="molecule type" value="Genomic_DNA"/>
</dbReference>
<dbReference type="Proteomes" id="UP000499080">
    <property type="component" value="Unassembled WGS sequence"/>
</dbReference>
<sequence>MPLNEKTTNLPPDKHLTKQDGESENGKEISAGNPTIGTIFSPLSRGRDPLKTKENLRPVPIIRLHLATSHLCFLPSLSCIIRIQQGPGSCRGQISEWPRGQAVSGSPNPEEGCMPPLRPLFME</sequence>
<evidence type="ECO:0000313" key="2">
    <source>
        <dbReference type="EMBL" id="GBM87611.1"/>
    </source>
</evidence>
<evidence type="ECO:0000256" key="1">
    <source>
        <dbReference type="SAM" id="MobiDB-lite"/>
    </source>
</evidence>
<dbReference type="AlphaFoldDB" id="A0A4Y2JBF8"/>
<protein>
    <submittedName>
        <fullName evidence="2">Uncharacterized protein</fullName>
    </submittedName>
</protein>
<name>A0A4Y2JBF8_ARAVE</name>
<proteinExistence type="predicted"/>
<reference evidence="2 3" key="1">
    <citation type="journal article" date="2019" name="Sci. Rep.">
        <title>Orb-weaving spider Araneus ventricosus genome elucidates the spidroin gene catalogue.</title>
        <authorList>
            <person name="Kono N."/>
            <person name="Nakamura H."/>
            <person name="Ohtoshi R."/>
            <person name="Moran D.A.P."/>
            <person name="Shinohara A."/>
            <person name="Yoshida Y."/>
            <person name="Fujiwara M."/>
            <person name="Mori M."/>
            <person name="Tomita M."/>
            <person name="Arakawa K."/>
        </authorList>
    </citation>
    <scope>NUCLEOTIDE SEQUENCE [LARGE SCALE GENOMIC DNA]</scope>
</reference>
<keyword evidence="3" id="KW-1185">Reference proteome</keyword>
<feature type="compositionally biased region" description="Polar residues" evidence="1">
    <location>
        <begin position="1"/>
        <end position="10"/>
    </location>
</feature>
<accession>A0A4Y2JBF8</accession>
<evidence type="ECO:0000313" key="3">
    <source>
        <dbReference type="Proteomes" id="UP000499080"/>
    </source>
</evidence>
<feature type="compositionally biased region" description="Basic and acidic residues" evidence="1">
    <location>
        <begin position="12"/>
        <end position="27"/>
    </location>
</feature>
<gene>
    <name evidence="2" type="ORF">AVEN_119539_1</name>
</gene>
<comment type="caution">
    <text evidence="2">The sequence shown here is derived from an EMBL/GenBank/DDBJ whole genome shotgun (WGS) entry which is preliminary data.</text>
</comment>
<organism evidence="2 3">
    <name type="scientific">Araneus ventricosus</name>
    <name type="common">Orbweaver spider</name>
    <name type="synonym">Epeira ventricosa</name>
    <dbReference type="NCBI Taxonomy" id="182803"/>
    <lineage>
        <taxon>Eukaryota</taxon>
        <taxon>Metazoa</taxon>
        <taxon>Ecdysozoa</taxon>
        <taxon>Arthropoda</taxon>
        <taxon>Chelicerata</taxon>
        <taxon>Arachnida</taxon>
        <taxon>Araneae</taxon>
        <taxon>Araneomorphae</taxon>
        <taxon>Entelegynae</taxon>
        <taxon>Araneoidea</taxon>
        <taxon>Araneidae</taxon>
        <taxon>Araneus</taxon>
    </lineage>
</organism>